<keyword evidence="2" id="KW-1185">Reference proteome</keyword>
<comment type="caution">
    <text evidence="1">The sequence shown here is derived from an EMBL/GenBank/DDBJ whole genome shotgun (WGS) entry which is preliminary data.</text>
</comment>
<name>A0A1R3FUZ0_COCAP</name>
<protein>
    <submittedName>
        <fullName evidence="1">Uncharacterized protein</fullName>
    </submittedName>
</protein>
<accession>A0A1R3FUZ0</accession>
<dbReference type="Proteomes" id="UP000188268">
    <property type="component" value="Unassembled WGS sequence"/>
</dbReference>
<dbReference type="AlphaFoldDB" id="A0A1R3FUZ0"/>
<dbReference type="Gramene" id="OMO49576">
    <property type="protein sequence ID" value="OMO49576"/>
    <property type="gene ID" value="CCACVL1_30923"/>
</dbReference>
<gene>
    <name evidence="1" type="ORF">CCACVL1_30923</name>
</gene>
<evidence type="ECO:0000313" key="1">
    <source>
        <dbReference type="EMBL" id="OMO49576.1"/>
    </source>
</evidence>
<evidence type="ECO:0000313" key="2">
    <source>
        <dbReference type="Proteomes" id="UP000188268"/>
    </source>
</evidence>
<sequence length="44" mass="5028">MPLQVRRVYEFERLIVREVWECNRTAMGATVKGEEDGAGMREGG</sequence>
<reference evidence="1 2" key="1">
    <citation type="submission" date="2013-09" db="EMBL/GenBank/DDBJ databases">
        <title>Corchorus capsularis genome sequencing.</title>
        <authorList>
            <person name="Alam M."/>
            <person name="Haque M.S."/>
            <person name="Islam M.S."/>
            <person name="Emdad E.M."/>
            <person name="Islam M.M."/>
            <person name="Ahmed B."/>
            <person name="Halim A."/>
            <person name="Hossen Q.M.M."/>
            <person name="Hossain M.Z."/>
            <person name="Ahmed R."/>
            <person name="Khan M.M."/>
            <person name="Islam R."/>
            <person name="Rashid M.M."/>
            <person name="Khan S.A."/>
            <person name="Rahman M.S."/>
            <person name="Alam M."/>
        </authorList>
    </citation>
    <scope>NUCLEOTIDE SEQUENCE [LARGE SCALE GENOMIC DNA]</scope>
    <source>
        <strain evidence="2">cv. CVL-1</strain>
        <tissue evidence="1">Whole seedling</tissue>
    </source>
</reference>
<dbReference type="EMBL" id="AWWV01016447">
    <property type="protein sequence ID" value="OMO49576.1"/>
    <property type="molecule type" value="Genomic_DNA"/>
</dbReference>
<organism evidence="1 2">
    <name type="scientific">Corchorus capsularis</name>
    <name type="common">Jute</name>
    <dbReference type="NCBI Taxonomy" id="210143"/>
    <lineage>
        <taxon>Eukaryota</taxon>
        <taxon>Viridiplantae</taxon>
        <taxon>Streptophyta</taxon>
        <taxon>Embryophyta</taxon>
        <taxon>Tracheophyta</taxon>
        <taxon>Spermatophyta</taxon>
        <taxon>Magnoliopsida</taxon>
        <taxon>eudicotyledons</taxon>
        <taxon>Gunneridae</taxon>
        <taxon>Pentapetalae</taxon>
        <taxon>rosids</taxon>
        <taxon>malvids</taxon>
        <taxon>Malvales</taxon>
        <taxon>Malvaceae</taxon>
        <taxon>Grewioideae</taxon>
        <taxon>Apeibeae</taxon>
        <taxon>Corchorus</taxon>
    </lineage>
</organism>
<proteinExistence type="predicted"/>